<sequence>MITKKLNKNLRIISETKNFLPIFKISWIGIQELS</sequence>
<dbReference type="AlphaFoldDB" id="A0A381WCT6"/>
<proteinExistence type="predicted"/>
<organism evidence="1">
    <name type="scientific">marine metagenome</name>
    <dbReference type="NCBI Taxonomy" id="408172"/>
    <lineage>
        <taxon>unclassified sequences</taxon>
        <taxon>metagenomes</taxon>
        <taxon>ecological metagenomes</taxon>
    </lineage>
</organism>
<protein>
    <submittedName>
        <fullName evidence="1">Uncharacterized protein</fullName>
    </submittedName>
</protein>
<reference evidence="1" key="1">
    <citation type="submission" date="2018-05" db="EMBL/GenBank/DDBJ databases">
        <authorList>
            <person name="Lanie J.A."/>
            <person name="Ng W.-L."/>
            <person name="Kazmierczak K.M."/>
            <person name="Andrzejewski T.M."/>
            <person name="Davidsen T.M."/>
            <person name="Wayne K.J."/>
            <person name="Tettelin H."/>
            <person name="Glass J.I."/>
            <person name="Rusch D."/>
            <person name="Podicherti R."/>
            <person name="Tsui H.-C.T."/>
            <person name="Winkler M.E."/>
        </authorList>
    </citation>
    <scope>NUCLEOTIDE SEQUENCE</scope>
</reference>
<accession>A0A381WCT6</accession>
<dbReference type="EMBL" id="UINC01011392">
    <property type="protein sequence ID" value="SVA50305.1"/>
    <property type="molecule type" value="Genomic_DNA"/>
</dbReference>
<evidence type="ECO:0000313" key="1">
    <source>
        <dbReference type="EMBL" id="SVA50305.1"/>
    </source>
</evidence>
<name>A0A381WCT6_9ZZZZ</name>
<gene>
    <name evidence="1" type="ORF">METZ01_LOCUS103159</name>
</gene>